<evidence type="ECO:0000313" key="5">
    <source>
        <dbReference type="Proteomes" id="UP001652661"/>
    </source>
</evidence>
<dbReference type="InterPro" id="IPR033116">
    <property type="entry name" value="TRYPSIN_SER"/>
</dbReference>
<comment type="similarity">
    <text evidence="2">Belongs to the peptidase S1 family. CLIP subfamily.</text>
</comment>
<dbReference type="PROSITE" id="PS00135">
    <property type="entry name" value="TRYPSIN_SER"/>
    <property type="match status" value="1"/>
</dbReference>
<dbReference type="InterPro" id="IPR001254">
    <property type="entry name" value="Trypsin_dom"/>
</dbReference>
<keyword evidence="5" id="KW-1185">Reference proteome</keyword>
<evidence type="ECO:0000256" key="1">
    <source>
        <dbReference type="ARBA" id="ARBA00023157"/>
    </source>
</evidence>
<reference evidence="6" key="2">
    <citation type="submission" date="2025-08" db="UniProtKB">
        <authorList>
            <consortium name="RefSeq"/>
        </authorList>
    </citation>
    <scope>IDENTIFICATION</scope>
    <source>
        <strain evidence="6">14028-0561.14</strain>
        <tissue evidence="6">Whole fly</tissue>
    </source>
</reference>
<evidence type="ECO:0000313" key="6">
    <source>
        <dbReference type="RefSeq" id="XP_017033225.2"/>
    </source>
</evidence>
<proteinExistence type="inferred from homology"/>
<keyword evidence="3" id="KW-0720">Serine protease</keyword>
<reference evidence="5" key="1">
    <citation type="submission" date="2025-05" db="UniProtKB">
        <authorList>
            <consortium name="RefSeq"/>
        </authorList>
    </citation>
    <scope>NUCLEOTIDE SEQUENCE [LARGE SCALE GENOMIC DNA]</scope>
    <source>
        <strain evidence="5">14028-0561.14</strain>
    </source>
</reference>
<name>A0A6P4IXD1_DROKI</name>
<dbReference type="PRINTS" id="PR00722">
    <property type="entry name" value="CHYMOTRYPSIN"/>
</dbReference>
<dbReference type="PROSITE" id="PS00134">
    <property type="entry name" value="TRYPSIN_HIS"/>
    <property type="match status" value="1"/>
</dbReference>
<organism evidence="5 6">
    <name type="scientific">Drosophila kikkawai</name>
    <name type="common">Fruit fly</name>
    <dbReference type="NCBI Taxonomy" id="30033"/>
    <lineage>
        <taxon>Eukaryota</taxon>
        <taxon>Metazoa</taxon>
        <taxon>Ecdysozoa</taxon>
        <taxon>Arthropoda</taxon>
        <taxon>Hexapoda</taxon>
        <taxon>Insecta</taxon>
        <taxon>Pterygota</taxon>
        <taxon>Neoptera</taxon>
        <taxon>Endopterygota</taxon>
        <taxon>Diptera</taxon>
        <taxon>Brachycera</taxon>
        <taxon>Muscomorpha</taxon>
        <taxon>Ephydroidea</taxon>
        <taxon>Drosophilidae</taxon>
        <taxon>Drosophila</taxon>
        <taxon>Sophophora</taxon>
    </lineage>
</organism>
<dbReference type="Gene3D" id="2.40.10.10">
    <property type="entry name" value="Trypsin-like serine proteases"/>
    <property type="match status" value="2"/>
</dbReference>
<dbReference type="InterPro" id="IPR043504">
    <property type="entry name" value="Peptidase_S1_PA_chymotrypsin"/>
</dbReference>
<dbReference type="GO" id="GO:0004252">
    <property type="term" value="F:serine-type endopeptidase activity"/>
    <property type="evidence" value="ECO:0007669"/>
    <property type="project" value="UniProtKB-UniRule"/>
</dbReference>
<evidence type="ECO:0000256" key="2">
    <source>
        <dbReference type="ARBA" id="ARBA00024195"/>
    </source>
</evidence>
<keyword evidence="3" id="KW-0645">Protease</keyword>
<dbReference type="InterPro" id="IPR009003">
    <property type="entry name" value="Peptidase_S1_PA"/>
</dbReference>
<keyword evidence="3" id="KW-0378">Hydrolase</keyword>
<dbReference type="SUPFAM" id="SSF50494">
    <property type="entry name" value="Trypsin-like serine proteases"/>
    <property type="match status" value="1"/>
</dbReference>
<dbReference type="GeneID" id="108082391"/>
<dbReference type="GO" id="GO:0005576">
    <property type="term" value="C:extracellular region"/>
    <property type="evidence" value="ECO:0007669"/>
    <property type="project" value="UniProtKB-SubCell"/>
</dbReference>
<keyword evidence="1" id="KW-1015">Disulfide bond</keyword>
<dbReference type="PANTHER" id="PTHR24256">
    <property type="entry name" value="TRYPTASE-RELATED"/>
    <property type="match status" value="1"/>
</dbReference>
<dbReference type="InterPro" id="IPR051487">
    <property type="entry name" value="Ser/Thr_Proteases_Immune/Dev"/>
</dbReference>
<dbReference type="CDD" id="cd00190">
    <property type="entry name" value="Tryp_SPc"/>
    <property type="match status" value="1"/>
</dbReference>
<dbReference type="SMART" id="SM00020">
    <property type="entry name" value="Tryp_SPc"/>
    <property type="match status" value="1"/>
</dbReference>
<dbReference type="Pfam" id="PF00089">
    <property type="entry name" value="Trypsin"/>
    <property type="match status" value="1"/>
</dbReference>
<dbReference type="Proteomes" id="UP001652661">
    <property type="component" value="Chromosome 2R"/>
</dbReference>
<dbReference type="AlphaFoldDB" id="A0A6P4IXD1"/>
<protein>
    <submittedName>
        <fullName evidence="6">Serine protease grass-like</fullName>
    </submittedName>
</protein>
<sequence length="236" mass="26650">MGSRPWMALLKYGGFPYRESFRCGATVITPRYLLTAAHCLNVLQPYSVRLGEHNIMTQKDCAAYGKEVFCQPRYQDVEVHSFVIHPDFNPITGHNDIALIRLVRKIDTSRFTPICLPIYDQVQQKIRNSTEQWVTGWGLFGKELSDVLREAQVKRLPHNCRSSLIDSQLCVTALGNDSCRGDSGGPLAYPYFYKDSQRIVQTGIVSKGPTPCGKSKSAIYTDVTKFVPWITQNIRA</sequence>
<dbReference type="OrthoDB" id="547031at2759"/>
<evidence type="ECO:0000256" key="3">
    <source>
        <dbReference type="RuleBase" id="RU363034"/>
    </source>
</evidence>
<dbReference type="PROSITE" id="PS50240">
    <property type="entry name" value="TRYPSIN_DOM"/>
    <property type="match status" value="1"/>
</dbReference>
<dbReference type="InterPro" id="IPR018114">
    <property type="entry name" value="TRYPSIN_HIS"/>
</dbReference>
<accession>A0A6P4IXD1</accession>
<dbReference type="RefSeq" id="XP_017033225.2">
    <property type="nucleotide sequence ID" value="XM_017177736.2"/>
</dbReference>
<evidence type="ECO:0000259" key="4">
    <source>
        <dbReference type="PROSITE" id="PS50240"/>
    </source>
</evidence>
<dbReference type="GO" id="GO:0006508">
    <property type="term" value="P:proteolysis"/>
    <property type="evidence" value="ECO:0007669"/>
    <property type="project" value="UniProtKB-KW"/>
</dbReference>
<dbReference type="GO" id="GO:0046872">
    <property type="term" value="F:metal ion binding"/>
    <property type="evidence" value="ECO:0007669"/>
    <property type="project" value="UniProtKB-KW"/>
</dbReference>
<feature type="domain" description="Peptidase S1" evidence="4">
    <location>
        <begin position="1"/>
        <end position="235"/>
    </location>
</feature>
<gene>
    <name evidence="6" type="primary">LOC108082391</name>
</gene>
<dbReference type="InterPro" id="IPR001314">
    <property type="entry name" value="Peptidase_S1A"/>
</dbReference>